<dbReference type="EMBL" id="JBHSWU010001108">
    <property type="protein sequence ID" value="MFC6726430.1"/>
    <property type="molecule type" value="Genomic_DNA"/>
</dbReference>
<feature type="non-terminal residue" evidence="2">
    <location>
        <position position="94"/>
    </location>
</feature>
<evidence type="ECO:0000256" key="1">
    <source>
        <dbReference type="SAM" id="MobiDB-lite"/>
    </source>
</evidence>
<dbReference type="AlphaFoldDB" id="A0ABD5S4G5"/>
<keyword evidence="3" id="KW-1185">Reference proteome</keyword>
<name>A0ABD5S4G5_9EURY</name>
<reference evidence="2 3" key="1">
    <citation type="journal article" date="2019" name="Int. J. Syst. Evol. Microbiol.">
        <title>The Global Catalogue of Microorganisms (GCM) 10K type strain sequencing project: providing services to taxonomists for standard genome sequencing and annotation.</title>
        <authorList>
            <consortium name="The Broad Institute Genomics Platform"/>
            <consortium name="The Broad Institute Genome Sequencing Center for Infectious Disease"/>
            <person name="Wu L."/>
            <person name="Ma J."/>
        </authorList>
    </citation>
    <scope>NUCLEOTIDE SEQUENCE [LARGE SCALE GENOMIC DNA]</scope>
    <source>
        <strain evidence="2 3">NBRC 111368</strain>
    </source>
</reference>
<sequence>MPRRPVYAVVGEHEDDHRVPLSLHDSESAAEGTAADYRSRDRVPTAPYETIAGDPSGYLYERFDDYTVEAWELEDGSGADSERRPGASGATGSA</sequence>
<organism evidence="2 3">
    <name type="scientific">Halobium palmae</name>
    <dbReference type="NCBI Taxonomy" id="1776492"/>
    <lineage>
        <taxon>Archaea</taxon>
        <taxon>Methanobacteriati</taxon>
        <taxon>Methanobacteriota</taxon>
        <taxon>Stenosarchaea group</taxon>
        <taxon>Halobacteria</taxon>
        <taxon>Halobacteriales</taxon>
        <taxon>Haloferacaceae</taxon>
        <taxon>Halobium</taxon>
    </lineage>
</organism>
<feature type="region of interest" description="Disordered" evidence="1">
    <location>
        <begin position="74"/>
        <end position="94"/>
    </location>
</feature>
<proteinExistence type="predicted"/>
<accession>A0ABD5S4G5</accession>
<dbReference type="Proteomes" id="UP001596328">
    <property type="component" value="Unassembled WGS sequence"/>
</dbReference>
<evidence type="ECO:0000313" key="3">
    <source>
        <dbReference type="Proteomes" id="UP001596328"/>
    </source>
</evidence>
<gene>
    <name evidence="2" type="ORF">ACFQE1_19090</name>
</gene>
<protein>
    <submittedName>
        <fullName evidence="2">Uncharacterized protein</fullName>
    </submittedName>
</protein>
<comment type="caution">
    <text evidence="2">The sequence shown here is derived from an EMBL/GenBank/DDBJ whole genome shotgun (WGS) entry which is preliminary data.</text>
</comment>
<evidence type="ECO:0000313" key="2">
    <source>
        <dbReference type="EMBL" id="MFC6726430.1"/>
    </source>
</evidence>